<evidence type="ECO:0000259" key="14">
    <source>
        <dbReference type="Pfam" id="PF01712"/>
    </source>
</evidence>
<keyword evidence="10" id="KW-0809">Transit peptide</keyword>
<dbReference type="EMBL" id="LJIJ01000158">
    <property type="protein sequence ID" value="ODN01344.1"/>
    <property type="molecule type" value="Genomic_DNA"/>
</dbReference>
<dbReference type="InterPro" id="IPR031314">
    <property type="entry name" value="DNK_dom"/>
</dbReference>
<dbReference type="Proteomes" id="UP000094527">
    <property type="component" value="Unassembled WGS sequence"/>
</dbReference>
<evidence type="ECO:0000256" key="8">
    <source>
        <dbReference type="ARBA" id="ARBA00022660"/>
    </source>
</evidence>
<dbReference type="GO" id="GO:0006120">
    <property type="term" value="P:mitochondrial electron transport, NADH to ubiquinone"/>
    <property type="evidence" value="ECO:0007669"/>
    <property type="project" value="InterPro"/>
</dbReference>
<evidence type="ECO:0000256" key="4">
    <source>
        <dbReference type="ARBA" id="ARBA00008606"/>
    </source>
</evidence>
<evidence type="ECO:0000256" key="9">
    <source>
        <dbReference type="ARBA" id="ARBA00022827"/>
    </source>
</evidence>
<dbReference type="InterPro" id="IPR015828">
    <property type="entry name" value="NDUFA10"/>
</dbReference>
<evidence type="ECO:0000313" key="16">
    <source>
        <dbReference type="Proteomes" id="UP000094527"/>
    </source>
</evidence>
<evidence type="ECO:0000256" key="1">
    <source>
        <dbReference type="ARBA" id="ARBA00001974"/>
    </source>
</evidence>
<reference evidence="15 16" key="1">
    <citation type="journal article" date="2016" name="Genome Biol. Evol.">
        <title>Gene Family Evolution Reflects Adaptation to Soil Environmental Stressors in the Genome of the Collembolan Orchesella cincta.</title>
        <authorList>
            <person name="Faddeeva-Vakhrusheva A."/>
            <person name="Derks M.F."/>
            <person name="Anvar S.Y."/>
            <person name="Agamennone V."/>
            <person name="Suring W."/>
            <person name="Smit S."/>
            <person name="van Straalen N.M."/>
            <person name="Roelofs D."/>
        </authorList>
    </citation>
    <scope>NUCLEOTIDE SEQUENCE [LARGE SCALE GENOMIC DNA]</scope>
    <source>
        <tissue evidence="15">Mixed pool</tissue>
    </source>
</reference>
<evidence type="ECO:0000256" key="13">
    <source>
        <dbReference type="PIRNR" id="PIRNR000543"/>
    </source>
</evidence>
<name>A0A1D2N7V7_ORCCI</name>
<evidence type="ECO:0000256" key="10">
    <source>
        <dbReference type="ARBA" id="ARBA00022946"/>
    </source>
</evidence>
<keyword evidence="7 13" id="KW-0285">Flavoprotein</keyword>
<keyword evidence="9 13" id="KW-0274">FAD</keyword>
<comment type="cofactor">
    <cofactor evidence="1 13">
        <name>FAD</name>
        <dbReference type="ChEBI" id="CHEBI:57692"/>
    </cofactor>
</comment>
<evidence type="ECO:0000313" key="15">
    <source>
        <dbReference type="EMBL" id="ODN01344.1"/>
    </source>
</evidence>
<proteinExistence type="inferred from homology"/>
<comment type="function">
    <text evidence="2 13">Accessory subunit of the mitochondrial membrane respiratory chain NADH dehydrogenase (Complex I), that is believed not to be involved in catalysis. Complex I functions in the transfer of electrons from NADH to the respiratory chain. The immediate electron acceptor for the enzyme is believed to be ubiquinone.</text>
</comment>
<gene>
    <name evidence="15" type="ORF">Ocin01_05338</name>
</gene>
<keyword evidence="11 13" id="KW-0249">Electron transport</keyword>
<feature type="domain" description="Deoxynucleoside kinase" evidence="14">
    <location>
        <begin position="83"/>
        <end position="308"/>
    </location>
</feature>
<evidence type="ECO:0000256" key="6">
    <source>
        <dbReference type="ARBA" id="ARBA00022448"/>
    </source>
</evidence>
<accession>A0A1D2N7V7</accession>
<keyword evidence="16" id="KW-1185">Reference proteome</keyword>
<keyword evidence="6 13" id="KW-0813">Transport</keyword>
<evidence type="ECO:0000256" key="3">
    <source>
        <dbReference type="ARBA" id="ARBA00004305"/>
    </source>
</evidence>
<protein>
    <recommendedName>
        <fullName evidence="5 13">NADH dehydrogenase [ubiquinone] 1 alpha subcomplex subunit 10, mitochondrial</fullName>
    </recommendedName>
</protein>
<dbReference type="Pfam" id="PF01712">
    <property type="entry name" value="dNK"/>
    <property type="match status" value="1"/>
</dbReference>
<dbReference type="InterPro" id="IPR027417">
    <property type="entry name" value="P-loop_NTPase"/>
</dbReference>
<dbReference type="OrthoDB" id="17400at2759"/>
<dbReference type="OMA" id="DPHNKKM"/>
<comment type="subcellular location">
    <subcellularLocation>
        <location evidence="3 13">Mitochondrion matrix</location>
    </subcellularLocation>
</comment>
<keyword evidence="8 13" id="KW-0679">Respiratory chain</keyword>
<dbReference type="Gene3D" id="3.40.50.300">
    <property type="entry name" value="P-loop containing nucleotide triphosphate hydrolases"/>
    <property type="match status" value="1"/>
</dbReference>
<evidence type="ECO:0000256" key="5">
    <source>
        <dbReference type="ARBA" id="ARBA00017279"/>
    </source>
</evidence>
<dbReference type="SUPFAM" id="SSF52540">
    <property type="entry name" value="P-loop containing nucleoside triphosphate hydrolases"/>
    <property type="match status" value="1"/>
</dbReference>
<evidence type="ECO:0000256" key="7">
    <source>
        <dbReference type="ARBA" id="ARBA00022630"/>
    </source>
</evidence>
<dbReference type="InterPro" id="IPR050566">
    <property type="entry name" value="Deoxyribonucleoside_kinase"/>
</dbReference>
<comment type="similarity">
    <text evidence="4 13">Belongs to the complex I NDUFA10 subunit family.</text>
</comment>
<dbReference type="PIRSF" id="PIRSF000543">
    <property type="entry name" value="NADH_UQ_42KD"/>
    <property type="match status" value="1"/>
</dbReference>
<dbReference type="GO" id="GO:0005759">
    <property type="term" value="C:mitochondrial matrix"/>
    <property type="evidence" value="ECO:0007669"/>
    <property type="project" value="UniProtKB-SubCell"/>
</dbReference>
<evidence type="ECO:0000256" key="11">
    <source>
        <dbReference type="ARBA" id="ARBA00022982"/>
    </source>
</evidence>
<keyword evidence="12 13" id="KW-0496">Mitochondrion</keyword>
<evidence type="ECO:0000256" key="2">
    <source>
        <dbReference type="ARBA" id="ARBA00003195"/>
    </source>
</evidence>
<organism evidence="15 16">
    <name type="scientific">Orchesella cincta</name>
    <name type="common">Springtail</name>
    <name type="synonym">Podura cincta</name>
    <dbReference type="NCBI Taxonomy" id="48709"/>
    <lineage>
        <taxon>Eukaryota</taxon>
        <taxon>Metazoa</taxon>
        <taxon>Ecdysozoa</taxon>
        <taxon>Arthropoda</taxon>
        <taxon>Hexapoda</taxon>
        <taxon>Collembola</taxon>
        <taxon>Entomobryomorpha</taxon>
        <taxon>Entomobryoidea</taxon>
        <taxon>Orchesellidae</taxon>
        <taxon>Orchesellinae</taxon>
        <taxon>Orchesella</taxon>
    </lineage>
</organism>
<sequence length="410" mass="47557">MALASHNFGVGLRILGSKPKLLFGNAPQTTFKVSVAYITGRASRTEPAYKPKPWPYRGKRGYNNLHALLDGTKKRLGDNSKVIVVEGPPAIGKSNLARALAEELEMKYFPMANADSYYINQYGFDIRTRNHEFKERYRSFDEKDFIKNPKSEKTVRLEMILWYQKFTQYADALSHLLNTGEGIILDRCVYSSSVFADTLFEMGYLNKLELTNLKKLRDAVMHELMKPHLIIYLDAPASVVEANLKNRGLGEEKVWNRQMLEILEKKYKHDFLKSITTHAELLAYDWSTPGDAEIIVEDIERIDFDRFDLHDPKMEDWRIKQDYDWCEKRWNYTHRLNIIENGISSVPVYEVPALCIMAEDEEEYERTLETIPGHAFQYGFNEGDNFLFSTKIPRRTWKDHSVEGAKPAMA</sequence>
<dbReference type="PANTHER" id="PTHR10513:SF15">
    <property type="entry name" value="NADH DEHYDROGENASE [UBIQUINONE] 1 ALPHA SUBCOMPLEX SUBUNIT 10, MITOCHONDRIAL"/>
    <property type="match status" value="1"/>
</dbReference>
<dbReference type="AlphaFoldDB" id="A0A1D2N7V7"/>
<keyword evidence="15" id="KW-0830">Ubiquinone</keyword>
<dbReference type="PANTHER" id="PTHR10513">
    <property type="entry name" value="DEOXYNUCLEOSIDE KINASE"/>
    <property type="match status" value="1"/>
</dbReference>
<comment type="caution">
    <text evidence="15">The sequence shown here is derived from an EMBL/GenBank/DDBJ whole genome shotgun (WGS) entry which is preliminary data.</text>
</comment>
<evidence type="ECO:0000256" key="12">
    <source>
        <dbReference type="ARBA" id="ARBA00023128"/>
    </source>
</evidence>
<dbReference type="STRING" id="48709.A0A1D2N7V7"/>